<organism evidence="1 2">
    <name type="scientific">Salix purpurea</name>
    <name type="common">Purple osier willow</name>
    <dbReference type="NCBI Taxonomy" id="77065"/>
    <lineage>
        <taxon>Eukaryota</taxon>
        <taxon>Viridiplantae</taxon>
        <taxon>Streptophyta</taxon>
        <taxon>Embryophyta</taxon>
        <taxon>Tracheophyta</taxon>
        <taxon>Spermatophyta</taxon>
        <taxon>Magnoliopsida</taxon>
        <taxon>eudicotyledons</taxon>
        <taxon>Gunneridae</taxon>
        <taxon>Pentapetalae</taxon>
        <taxon>rosids</taxon>
        <taxon>fabids</taxon>
        <taxon>Malpighiales</taxon>
        <taxon>Salicaceae</taxon>
        <taxon>Saliceae</taxon>
        <taxon>Salix</taxon>
    </lineage>
</organism>
<dbReference type="Proteomes" id="UP001151532">
    <property type="component" value="Chromosome 1"/>
</dbReference>
<dbReference type="AlphaFoldDB" id="A0A9Q0YWN9"/>
<evidence type="ECO:0000313" key="2">
    <source>
        <dbReference type="Proteomes" id="UP001151532"/>
    </source>
</evidence>
<reference evidence="1" key="1">
    <citation type="submission" date="2022-11" db="EMBL/GenBank/DDBJ databases">
        <authorList>
            <person name="Hyden B.L."/>
            <person name="Feng K."/>
            <person name="Yates T."/>
            <person name="Jawdy S."/>
            <person name="Smart L.B."/>
            <person name="Muchero W."/>
        </authorList>
    </citation>
    <scope>NUCLEOTIDE SEQUENCE</scope>
    <source>
        <tissue evidence="1">Shoot tip</tissue>
    </source>
</reference>
<sequence length="81" mass="9662">MEGFCDCIDQMFSKVNELEQRVNAVERYYADNKQLNTAKCNSVLKDKIKKKHLMIVEKQQEDSEKIMEDLMRQFAVIFRQV</sequence>
<dbReference type="EMBL" id="JAPFFK010000015">
    <property type="protein sequence ID" value="KAJ6712844.1"/>
    <property type="molecule type" value="Genomic_DNA"/>
</dbReference>
<name>A0A9Q0YWN9_SALPP</name>
<gene>
    <name evidence="1" type="ORF">OIU79_008944</name>
</gene>
<accession>A0A9Q0YWN9</accession>
<protein>
    <submittedName>
        <fullName evidence="1">Uncharacterized protein</fullName>
    </submittedName>
</protein>
<comment type="caution">
    <text evidence="1">The sequence shown here is derived from an EMBL/GenBank/DDBJ whole genome shotgun (WGS) entry which is preliminary data.</text>
</comment>
<dbReference type="OrthoDB" id="1705497at2759"/>
<keyword evidence="2" id="KW-1185">Reference proteome</keyword>
<proteinExistence type="predicted"/>
<reference evidence="1" key="2">
    <citation type="journal article" date="2023" name="Int. J. Mol. Sci.">
        <title>De Novo Assembly and Annotation of 11 Diverse Shrub Willow (Salix) Genomes Reveals Novel Gene Organization in Sex-Linked Regions.</title>
        <authorList>
            <person name="Hyden B."/>
            <person name="Feng K."/>
            <person name="Yates T.B."/>
            <person name="Jawdy S."/>
            <person name="Cereghino C."/>
            <person name="Smart L.B."/>
            <person name="Muchero W."/>
        </authorList>
    </citation>
    <scope>NUCLEOTIDE SEQUENCE</scope>
    <source>
        <tissue evidence="1">Shoot tip</tissue>
    </source>
</reference>
<evidence type="ECO:0000313" key="1">
    <source>
        <dbReference type="EMBL" id="KAJ6712844.1"/>
    </source>
</evidence>